<dbReference type="Pfam" id="PF02446">
    <property type="entry name" value="Glyco_hydro_77"/>
    <property type="match status" value="1"/>
</dbReference>
<evidence type="ECO:0000256" key="2">
    <source>
        <dbReference type="ARBA" id="ARBA00005684"/>
    </source>
</evidence>
<dbReference type="InterPro" id="IPR003385">
    <property type="entry name" value="Glyco_hydro_77"/>
</dbReference>
<dbReference type="EMBL" id="VSTH01000023">
    <property type="protein sequence ID" value="TYO66843.1"/>
    <property type="molecule type" value="Genomic_DNA"/>
</dbReference>
<organism evidence="12 13">
    <name type="scientific">Bradyrhizobium hipponense</name>
    <dbReference type="NCBI Taxonomy" id="2605638"/>
    <lineage>
        <taxon>Bacteria</taxon>
        <taxon>Pseudomonadati</taxon>
        <taxon>Pseudomonadota</taxon>
        <taxon>Alphaproteobacteria</taxon>
        <taxon>Hyphomicrobiales</taxon>
        <taxon>Nitrobacteraceae</taxon>
        <taxon>Bradyrhizobium</taxon>
    </lineage>
</organism>
<accession>A0A5S4YS30</accession>
<dbReference type="SUPFAM" id="SSF51445">
    <property type="entry name" value="(Trans)glycosidases"/>
    <property type="match status" value="1"/>
</dbReference>
<dbReference type="PANTHER" id="PTHR32438">
    <property type="entry name" value="4-ALPHA-GLUCANOTRANSFERASE DPE1, CHLOROPLASTIC/AMYLOPLASTIC"/>
    <property type="match status" value="1"/>
</dbReference>
<evidence type="ECO:0000259" key="11">
    <source>
        <dbReference type="Pfam" id="PF21226"/>
    </source>
</evidence>
<keyword evidence="5 10" id="KW-0328">Glycosyltransferase</keyword>
<dbReference type="GO" id="GO:0004134">
    <property type="term" value="F:4-alpha-glucanotransferase activity"/>
    <property type="evidence" value="ECO:0007669"/>
    <property type="project" value="UniProtKB-EC"/>
</dbReference>
<protein>
    <recommendedName>
        <fullName evidence="4 10">4-alpha-glucanotransferase</fullName>
        <ecNumber evidence="3 10">2.4.1.25</ecNumber>
    </recommendedName>
    <alternativeName>
        <fullName evidence="8 10">Amylomaltase</fullName>
    </alternativeName>
    <alternativeName>
        <fullName evidence="9 10">Disproportionating enzyme</fullName>
    </alternativeName>
</protein>
<evidence type="ECO:0000256" key="9">
    <source>
        <dbReference type="ARBA" id="ARBA00031501"/>
    </source>
</evidence>
<reference evidence="12 13" key="1">
    <citation type="submission" date="2019-08" db="EMBL/GenBank/DDBJ databases">
        <title>Bradyrhizobium hipponensis sp. nov., a rhizobium isolated from a Lupinus angustifolius root nodule in Tunisia.</title>
        <authorList>
            <person name="Off K."/>
            <person name="Rejili M."/>
            <person name="Mars M."/>
            <person name="Brachmann A."/>
            <person name="Marin M."/>
        </authorList>
    </citation>
    <scope>NUCLEOTIDE SEQUENCE [LARGE SCALE GENOMIC DNA]</scope>
    <source>
        <strain evidence="13">aSej3</strain>
    </source>
</reference>
<dbReference type="InterPro" id="IPR048458">
    <property type="entry name" value="MalQ_N"/>
</dbReference>
<feature type="domain" description="MalQ N-terminal beta-sandwich" evidence="11">
    <location>
        <begin position="87"/>
        <end position="129"/>
    </location>
</feature>
<evidence type="ECO:0000256" key="6">
    <source>
        <dbReference type="ARBA" id="ARBA00022679"/>
    </source>
</evidence>
<dbReference type="AlphaFoldDB" id="A0A5S4YS30"/>
<gene>
    <name evidence="12" type="primary">malQ</name>
    <name evidence="12" type="ORF">FXV83_08545</name>
</gene>
<evidence type="ECO:0000313" key="12">
    <source>
        <dbReference type="EMBL" id="TYO66843.1"/>
    </source>
</evidence>
<dbReference type="NCBIfam" id="TIGR00217">
    <property type="entry name" value="malQ"/>
    <property type="match status" value="1"/>
</dbReference>
<dbReference type="Proteomes" id="UP000324797">
    <property type="component" value="Unassembled WGS sequence"/>
</dbReference>
<dbReference type="Pfam" id="PF21226">
    <property type="entry name" value="MalQ_N"/>
    <property type="match status" value="1"/>
</dbReference>
<keyword evidence="6 10" id="KW-0808">Transferase</keyword>
<evidence type="ECO:0000256" key="4">
    <source>
        <dbReference type="ARBA" id="ARBA00020295"/>
    </source>
</evidence>
<comment type="similarity">
    <text evidence="2 10">Belongs to the disproportionating enzyme family.</text>
</comment>
<comment type="catalytic activity">
    <reaction evidence="1 10">
        <text>Transfers a segment of a (1-&gt;4)-alpha-D-glucan to a new position in an acceptor, which may be glucose or a (1-&gt;4)-alpha-D-glucan.</text>
        <dbReference type="EC" id="2.4.1.25"/>
    </reaction>
</comment>
<evidence type="ECO:0000256" key="5">
    <source>
        <dbReference type="ARBA" id="ARBA00022676"/>
    </source>
</evidence>
<sequence length="659" mass="72644">MDLLAQAQIKGVQSEFVDALGKLRVTDPVALKSILDALPEKRVYRFVSGPVVVRALGHPRTELVTTGAAPLQWKITASALILGSANVIAQGETREPVIAWPTGLPLGYHRLTLTDSAGVTEEVPMIVAPERAFGGDFDRGWLLAVQLYSVRSDRNWGIGDFTDLANLVHLAKQLGADGVGLNPLHVLFDDQPADCSPYSPNSRLFLNPLYIDVEAIPEFSADLVPDAAATAARLREGDRVPYADMAALKWLALRAAFNSFVTSARAARRNQFDAFRAARAPLLSRFACFEVLRHRFTGPWWEWPVEWQQPTDAKCAELRSGPDRREVEFVEFVQWTADSQLHAAKELAGQLGMRVGLYLDVAVGVQSNGFDAWNEQMAISRHLAVGAPPDVLNTIGQDWGLAGFNAGGLEAQSFVPFADMLAASMRHSGAIRLDHVLGLKRLYLVPRGFKPDNGAYVQMPFEALLAAVVRESVAHECIVIGEDLGTVPEGFRETMQDFGIWSYLVMMFERDDAGHFRNIDHYRPNALVTLNTHDLCTYAGWRSFSDLEMKRSLGLDPGEDDQARWDALGRLDEILHQNGINANDLYSVLAFLSRTPSRLLAVSLEDLLGVIDQPNIPGTIDEHPNWRQRLPVTLDKIASKVDLVALKAATRERSLGVGS</sequence>
<keyword evidence="13" id="KW-1185">Reference proteome</keyword>
<evidence type="ECO:0000256" key="7">
    <source>
        <dbReference type="ARBA" id="ARBA00023277"/>
    </source>
</evidence>
<keyword evidence="7 10" id="KW-0119">Carbohydrate metabolism</keyword>
<comment type="caution">
    <text evidence="12">The sequence shown here is derived from an EMBL/GenBank/DDBJ whole genome shotgun (WGS) entry which is preliminary data.</text>
</comment>
<dbReference type="GO" id="GO:0005975">
    <property type="term" value="P:carbohydrate metabolic process"/>
    <property type="evidence" value="ECO:0007669"/>
    <property type="project" value="InterPro"/>
</dbReference>
<dbReference type="EC" id="2.4.1.25" evidence="3 10"/>
<dbReference type="RefSeq" id="WP_148738748.1">
    <property type="nucleotide sequence ID" value="NZ_VSTH01000023.1"/>
</dbReference>
<evidence type="ECO:0000256" key="3">
    <source>
        <dbReference type="ARBA" id="ARBA00012560"/>
    </source>
</evidence>
<proteinExistence type="inferred from homology"/>
<evidence type="ECO:0000256" key="1">
    <source>
        <dbReference type="ARBA" id="ARBA00000439"/>
    </source>
</evidence>
<evidence type="ECO:0000256" key="8">
    <source>
        <dbReference type="ARBA" id="ARBA00031423"/>
    </source>
</evidence>
<dbReference type="InterPro" id="IPR017853">
    <property type="entry name" value="GH"/>
</dbReference>
<dbReference type="PANTHER" id="PTHR32438:SF5">
    <property type="entry name" value="4-ALPHA-GLUCANOTRANSFERASE DPE1, CHLOROPLASTIC_AMYLOPLASTIC"/>
    <property type="match status" value="1"/>
</dbReference>
<evidence type="ECO:0000256" key="10">
    <source>
        <dbReference type="RuleBase" id="RU361207"/>
    </source>
</evidence>
<name>A0A5S4YS30_9BRAD</name>
<dbReference type="Gene3D" id="3.20.20.80">
    <property type="entry name" value="Glycosidases"/>
    <property type="match status" value="1"/>
</dbReference>
<evidence type="ECO:0000313" key="13">
    <source>
        <dbReference type="Proteomes" id="UP000324797"/>
    </source>
</evidence>